<dbReference type="Pfam" id="PF01302">
    <property type="entry name" value="CAP_GLY"/>
    <property type="match status" value="1"/>
</dbReference>
<dbReference type="SUPFAM" id="SSF74924">
    <property type="entry name" value="Cap-Gly domain"/>
    <property type="match status" value="1"/>
</dbReference>
<dbReference type="PANTHER" id="PTHR18916">
    <property type="entry name" value="DYNACTIN 1-RELATED MICROTUBULE-BINDING"/>
    <property type="match status" value="1"/>
</dbReference>
<evidence type="ECO:0000313" key="5">
    <source>
        <dbReference type="EMBL" id="KAJ3089677.1"/>
    </source>
</evidence>
<accession>A0AAD5SRD0</accession>
<dbReference type="PROSITE" id="PS00845">
    <property type="entry name" value="CAP_GLY_1"/>
    <property type="match status" value="1"/>
</dbReference>
<proteinExistence type="predicted"/>
<dbReference type="GO" id="GO:0035371">
    <property type="term" value="C:microtubule plus-end"/>
    <property type="evidence" value="ECO:0007669"/>
    <property type="project" value="TreeGrafter"/>
</dbReference>
<dbReference type="PROSITE" id="PS50245">
    <property type="entry name" value="CAP_GLY_2"/>
    <property type="match status" value="1"/>
</dbReference>
<evidence type="ECO:0000259" key="4">
    <source>
        <dbReference type="PROSITE" id="PS50245"/>
    </source>
</evidence>
<feature type="compositionally biased region" description="Basic and acidic residues" evidence="3">
    <location>
        <begin position="98"/>
        <end position="107"/>
    </location>
</feature>
<dbReference type="GO" id="GO:0031122">
    <property type="term" value="P:cytoplasmic microtubule organization"/>
    <property type="evidence" value="ECO:0007669"/>
    <property type="project" value="TreeGrafter"/>
</dbReference>
<dbReference type="Gene3D" id="2.30.30.190">
    <property type="entry name" value="CAP Gly-rich-like domain"/>
    <property type="match status" value="1"/>
</dbReference>
<dbReference type="EMBL" id="JADGJH010003640">
    <property type="protein sequence ID" value="KAJ3089677.1"/>
    <property type="molecule type" value="Genomic_DNA"/>
</dbReference>
<feature type="compositionally biased region" description="Low complexity" evidence="3">
    <location>
        <begin position="208"/>
        <end position="243"/>
    </location>
</feature>
<gene>
    <name evidence="5" type="primary">CLIP4</name>
    <name evidence="5" type="ORF">HK100_007689</name>
</gene>
<keyword evidence="2" id="KW-0963">Cytoplasm</keyword>
<dbReference type="GO" id="GO:0051010">
    <property type="term" value="F:microtubule plus-end binding"/>
    <property type="evidence" value="ECO:0007669"/>
    <property type="project" value="TreeGrafter"/>
</dbReference>
<evidence type="ECO:0000256" key="1">
    <source>
        <dbReference type="ARBA" id="ARBA00004496"/>
    </source>
</evidence>
<feature type="region of interest" description="Disordered" evidence="3">
    <location>
        <begin position="83"/>
        <end position="243"/>
    </location>
</feature>
<comment type="caution">
    <text evidence="5">The sequence shown here is derived from an EMBL/GenBank/DDBJ whole genome shotgun (WGS) entry which is preliminary data.</text>
</comment>
<reference evidence="5" key="1">
    <citation type="submission" date="2020-05" db="EMBL/GenBank/DDBJ databases">
        <title>Phylogenomic resolution of chytrid fungi.</title>
        <authorList>
            <person name="Stajich J.E."/>
            <person name="Amses K."/>
            <person name="Simmons R."/>
            <person name="Seto K."/>
            <person name="Myers J."/>
            <person name="Bonds A."/>
            <person name="Quandt C.A."/>
            <person name="Barry K."/>
            <person name="Liu P."/>
            <person name="Grigoriev I."/>
            <person name="Longcore J.E."/>
            <person name="James T.Y."/>
        </authorList>
    </citation>
    <scope>NUCLEOTIDE SEQUENCE</scope>
    <source>
        <strain evidence="5">JEL0513</strain>
    </source>
</reference>
<dbReference type="SMART" id="SM01052">
    <property type="entry name" value="CAP_GLY"/>
    <property type="match status" value="1"/>
</dbReference>
<dbReference type="InterPro" id="IPR036859">
    <property type="entry name" value="CAP-Gly_dom_sf"/>
</dbReference>
<organism evidence="5 6">
    <name type="scientific">Physocladia obscura</name>
    <dbReference type="NCBI Taxonomy" id="109957"/>
    <lineage>
        <taxon>Eukaryota</taxon>
        <taxon>Fungi</taxon>
        <taxon>Fungi incertae sedis</taxon>
        <taxon>Chytridiomycota</taxon>
        <taxon>Chytridiomycota incertae sedis</taxon>
        <taxon>Chytridiomycetes</taxon>
        <taxon>Chytridiales</taxon>
        <taxon>Chytriomycetaceae</taxon>
        <taxon>Physocladia</taxon>
    </lineage>
</organism>
<feature type="domain" description="CAP-Gly" evidence="4">
    <location>
        <begin position="26"/>
        <end position="69"/>
    </location>
</feature>
<dbReference type="GO" id="GO:0005634">
    <property type="term" value="C:nucleus"/>
    <property type="evidence" value="ECO:0007669"/>
    <property type="project" value="TreeGrafter"/>
</dbReference>
<comment type="subcellular location">
    <subcellularLocation>
        <location evidence="1">Cytoplasm</location>
    </subcellularLocation>
</comment>
<evidence type="ECO:0000256" key="3">
    <source>
        <dbReference type="SAM" id="MobiDB-lite"/>
    </source>
</evidence>
<feature type="compositionally biased region" description="Low complexity" evidence="3">
    <location>
        <begin position="113"/>
        <end position="182"/>
    </location>
</feature>
<evidence type="ECO:0000313" key="6">
    <source>
        <dbReference type="Proteomes" id="UP001211907"/>
    </source>
</evidence>
<dbReference type="InterPro" id="IPR000938">
    <property type="entry name" value="CAP-Gly_domain"/>
</dbReference>
<sequence>MSAKVGDRVEVTNGGTLVVGTVRFVGVTGFASGIWFGIELDGGGGGKNDGSIQGTRYFDCPANAGVFMRAAMIKRVLPAAKPALATSPSPPAPAPAPAKKDKDKDAAVSRLRSPSPALSVASSVAPSSSAAKKTPTAVKTKPSTASSLSANATPVTLAAAAKSKKPPTASATTPATTTTATSRVAAGRTVPNTSLSPVPPSSKKPTEKSAAVPAANAAARKATSNYTPSLSSASSSPTSNQPAQATFIHESNPQTITTSASTVNFDSANIPPLPPTASTDDILSVTEVLSDDDEKIIIAARTSVTSHLDAAGNVAGDGNLVEIPIGSGTSIIDDHGIPISSSAHSSTRISQLFTRDSIEYLQEMHDLEGQNAALEGRVVSQKIRKASKEIEVPSKPN</sequence>
<protein>
    <submittedName>
        <fullName evidence="5">CAP-Gly domain-containing linker protein 4</fullName>
    </submittedName>
</protein>
<evidence type="ECO:0000256" key="2">
    <source>
        <dbReference type="ARBA" id="ARBA00022490"/>
    </source>
</evidence>
<dbReference type="Proteomes" id="UP001211907">
    <property type="component" value="Unassembled WGS sequence"/>
</dbReference>
<dbReference type="AlphaFoldDB" id="A0AAD5SRD0"/>
<keyword evidence="6" id="KW-1185">Reference proteome</keyword>
<dbReference type="GO" id="GO:0005938">
    <property type="term" value="C:cell cortex"/>
    <property type="evidence" value="ECO:0007669"/>
    <property type="project" value="TreeGrafter"/>
</dbReference>
<dbReference type="PANTHER" id="PTHR18916:SF85">
    <property type="entry name" value="TUBULIN-FOLDING COFACTOR B"/>
    <property type="match status" value="1"/>
</dbReference>
<name>A0AAD5SRD0_9FUNG</name>